<accession>A0A2A6BJM8</accession>
<reference evidence="2" key="1">
    <citation type="journal article" date="2008" name="Nat. Genet.">
        <title>The Pristionchus pacificus genome provides a unique perspective on nematode lifestyle and parasitism.</title>
        <authorList>
            <person name="Dieterich C."/>
            <person name="Clifton S.W."/>
            <person name="Schuster L.N."/>
            <person name="Chinwalla A."/>
            <person name="Delehaunty K."/>
            <person name="Dinkelacker I."/>
            <person name="Fulton L."/>
            <person name="Fulton R."/>
            <person name="Godfrey J."/>
            <person name="Minx P."/>
            <person name="Mitreva M."/>
            <person name="Roeseler W."/>
            <person name="Tian H."/>
            <person name="Witte H."/>
            <person name="Yang S.P."/>
            <person name="Wilson R.K."/>
            <person name="Sommer R.J."/>
        </authorList>
    </citation>
    <scope>NUCLEOTIDE SEQUENCE [LARGE SCALE GENOMIC DNA]</scope>
    <source>
        <strain evidence="2">PS312</strain>
    </source>
</reference>
<sequence>MYIRYDVYENRNSTNKLTSHHCQFIKIAVAQRTTLKHLRVFHRRIAISALTLLRSSRDLREVLLPALLKICIDGRVYARVDCRTAYPFEKENCLKHLSAFFREAISGTCPIDETTQRIIEVVLRLALKLLGSHSEIANARFRFDGDEVKEEEI</sequence>
<evidence type="ECO:0000313" key="1">
    <source>
        <dbReference type="EnsemblMetazoa" id="PPA46460.1"/>
    </source>
</evidence>
<proteinExistence type="predicted"/>
<evidence type="ECO:0000313" key="2">
    <source>
        <dbReference type="Proteomes" id="UP000005239"/>
    </source>
</evidence>
<reference evidence="1" key="2">
    <citation type="submission" date="2022-06" db="UniProtKB">
        <authorList>
            <consortium name="EnsemblMetazoa"/>
        </authorList>
    </citation>
    <scope>IDENTIFICATION</scope>
    <source>
        <strain evidence="1">PS312</strain>
    </source>
</reference>
<gene>
    <name evidence="1" type="primary">WBGene00284829</name>
</gene>
<organism evidence="1 2">
    <name type="scientific">Pristionchus pacificus</name>
    <name type="common">Parasitic nematode worm</name>
    <dbReference type="NCBI Taxonomy" id="54126"/>
    <lineage>
        <taxon>Eukaryota</taxon>
        <taxon>Metazoa</taxon>
        <taxon>Ecdysozoa</taxon>
        <taxon>Nematoda</taxon>
        <taxon>Chromadorea</taxon>
        <taxon>Rhabditida</taxon>
        <taxon>Rhabditina</taxon>
        <taxon>Diplogasteromorpha</taxon>
        <taxon>Diplogasteroidea</taxon>
        <taxon>Neodiplogasteridae</taxon>
        <taxon>Pristionchus</taxon>
    </lineage>
</organism>
<protein>
    <submittedName>
        <fullName evidence="1">Uncharacterized protein</fullName>
    </submittedName>
</protein>
<name>A0A2A6BJM8_PRIPA</name>
<accession>A0A8R1Z7N5</accession>
<dbReference type="Proteomes" id="UP000005239">
    <property type="component" value="Unassembled WGS sequence"/>
</dbReference>
<dbReference type="EnsemblMetazoa" id="PPA46460.1">
    <property type="protein sequence ID" value="PPA46460.1"/>
    <property type="gene ID" value="WBGene00284829"/>
</dbReference>
<dbReference type="AlphaFoldDB" id="A0A2A6BJM8"/>
<keyword evidence="2" id="KW-1185">Reference proteome</keyword>